<keyword evidence="1 4" id="KW-0808">Transferase</keyword>
<name>A0AAN0RKV8_9RHOB</name>
<dbReference type="PANTHER" id="PTHR42866">
    <property type="entry name" value="3-DEOXY-MANNO-OCTULOSONATE CYTIDYLYLTRANSFERASE"/>
    <property type="match status" value="1"/>
</dbReference>
<dbReference type="NCBIfam" id="NF003950">
    <property type="entry name" value="PRK05450.1-3"/>
    <property type="match status" value="1"/>
</dbReference>
<keyword evidence="5" id="KW-1185">Reference proteome</keyword>
<dbReference type="GO" id="GO:0009103">
    <property type="term" value="P:lipopolysaccharide biosynthetic process"/>
    <property type="evidence" value="ECO:0007669"/>
    <property type="project" value="UniProtKB-KW"/>
</dbReference>
<accession>A0AAN0RKV8</accession>
<evidence type="ECO:0000313" key="4">
    <source>
        <dbReference type="EMBL" id="AII88068.1"/>
    </source>
</evidence>
<dbReference type="Pfam" id="PF02348">
    <property type="entry name" value="CTP_transf_3"/>
    <property type="match status" value="1"/>
</dbReference>
<dbReference type="InterPro" id="IPR003329">
    <property type="entry name" value="Cytidylyl_trans"/>
</dbReference>
<gene>
    <name evidence="4" type="primary">kdsB</name>
    <name evidence="4" type="ORF">RCA23_c25500</name>
</gene>
<dbReference type="KEGG" id="ptp:RCA23_c25500"/>
<dbReference type="InterPro" id="IPR004528">
    <property type="entry name" value="KdsB"/>
</dbReference>
<evidence type="ECO:0000256" key="2">
    <source>
        <dbReference type="ARBA" id="ARBA00022695"/>
    </source>
</evidence>
<evidence type="ECO:0000313" key="5">
    <source>
        <dbReference type="Proteomes" id="UP000028680"/>
    </source>
</evidence>
<evidence type="ECO:0000256" key="1">
    <source>
        <dbReference type="ARBA" id="ARBA00022679"/>
    </source>
</evidence>
<dbReference type="Proteomes" id="UP000028680">
    <property type="component" value="Chromosome"/>
</dbReference>
<dbReference type="NCBIfam" id="NF003952">
    <property type="entry name" value="PRK05450.1-5"/>
    <property type="match status" value="1"/>
</dbReference>
<evidence type="ECO:0000256" key="3">
    <source>
        <dbReference type="ARBA" id="ARBA00022985"/>
    </source>
</evidence>
<sequence>MTDKTVIIIPARYASTRFEGKPLAMLTGSTGARKSLIQRSWETACDVPSVDGIFVATDDQRIADAVHNFGGQVIMTSQNCRNGTERVAEAVQKLPEPADIVVNLQGDAPLTPPWFITALIEEMKGDSTVEMATPVLRCDGLTLNMFREDRRNGRVGGTTAVFDQNWDALYFSKEVLPFTDKTYADDEQTPVYHHVGAYAYRPTSLARYIRWPERSLERLEGLEQLRLLEHGVKIRCVLVDAQGRVFWELNNPVDVARIEKVLQAKGWP</sequence>
<protein>
    <submittedName>
        <fullName evidence="4">3-deoxy-manno-octulosonate cytidylyltransferase KdsB</fullName>
        <ecNumber evidence="4">2.7.7.38</ecNumber>
    </submittedName>
</protein>
<dbReference type="AlphaFoldDB" id="A0AAN0RKV8"/>
<dbReference type="Gene3D" id="3.90.550.10">
    <property type="entry name" value="Spore Coat Polysaccharide Biosynthesis Protein SpsA, Chain A"/>
    <property type="match status" value="1"/>
</dbReference>
<dbReference type="CDD" id="cd02517">
    <property type="entry name" value="CMP-KDO-Synthetase"/>
    <property type="match status" value="1"/>
</dbReference>
<keyword evidence="3" id="KW-0448">Lipopolysaccharide biosynthesis</keyword>
<reference evidence="4 5" key="1">
    <citation type="journal article" date="2014" name="ISME J.">
        <title>Adaptation of an abundant Roseobacter RCA organism to pelagic systems revealed by genomic and transcriptomic analyses.</title>
        <authorList>
            <person name="Voget S."/>
            <person name="Wemheuer B."/>
            <person name="Brinkhoff T."/>
            <person name="Vollmers J."/>
            <person name="Dietrich S."/>
            <person name="Giebel H.A."/>
            <person name="Beardsley C."/>
            <person name="Sardemann C."/>
            <person name="Bakenhus I."/>
            <person name="Billerbeck S."/>
            <person name="Daniel R."/>
            <person name="Simon M."/>
        </authorList>
    </citation>
    <scope>NUCLEOTIDE SEQUENCE [LARGE SCALE GENOMIC DNA]</scope>
    <source>
        <strain evidence="4 5">RCA23</strain>
    </source>
</reference>
<dbReference type="RefSeq" id="WP_044050673.1">
    <property type="nucleotide sequence ID" value="NZ_CP003984.1"/>
</dbReference>
<dbReference type="PANTHER" id="PTHR42866:SF2">
    <property type="entry name" value="3-DEOXY-MANNO-OCTULOSONATE CYTIDYLYLTRANSFERASE, MITOCHONDRIAL"/>
    <property type="match status" value="1"/>
</dbReference>
<dbReference type="GO" id="GO:0005829">
    <property type="term" value="C:cytosol"/>
    <property type="evidence" value="ECO:0007669"/>
    <property type="project" value="TreeGrafter"/>
</dbReference>
<dbReference type="EMBL" id="CP003984">
    <property type="protein sequence ID" value="AII88068.1"/>
    <property type="molecule type" value="Genomic_DNA"/>
</dbReference>
<dbReference type="InterPro" id="IPR029044">
    <property type="entry name" value="Nucleotide-diphossugar_trans"/>
</dbReference>
<keyword evidence="2 4" id="KW-0548">Nucleotidyltransferase</keyword>
<proteinExistence type="predicted"/>
<dbReference type="GO" id="GO:0008690">
    <property type="term" value="F:3-deoxy-manno-octulosonate cytidylyltransferase activity"/>
    <property type="evidence" value="ECO:0007669"/>
    <property type="project" value="UniProtKB-EC"/>
</dbReference>
<dbReference type="SUPFAM" id="SSF53448">
    <property type="entry name" value="Nucleotide-diphospho-sugar transferases"/>
    <property type="match status" value="1"/>
</dbReference>
<organism evidence="4 5">
    <name type="scientific">Planktomarina temperata RCA23</name>
    <dbReference type="NCBI Taxonomy" id="666509"/>
    <lineage>
        <taxon>Bacteria</taxon>
        <taxon>Pseudomonadati</taxon>
        <taxon>Pseudomonadota</taxon>
        <taxon>Alphaproteobacteria</taxon>
        <taxon>Rhodobacterales</taxon>
        <taxon>Paracoccaceae</taxon>
        <taxon>Planktomarina</taxon>
    </lineage>
</organism>
<dbReference type="EC" id="2.7.7.38" evidence="4"/>